<evidence type="ECO:0000313" key="4">
    <source>
        <dbReference type="Proteomes" id="UP001596414"/>
    </source>
</evidence>
<dbReference type="NCBIfam" id="TIGR02537">
    <property type="entry name" value="arch_flag_Nterm"/>
    <property type="match status" value="1"/>
</dbReference>
<feature type="domain" description="Archaeal Type IV pilin N-terminal" evidence="2">
    <location>
        <begin position="39"/>
        <end position="112"/>
    </location>
</feature>
<dbReference type="InterPro" id="IPR013373">
    <property type="entry name" value="Flagellin/pilin_N_arc"/>
</dbReference>
<gene>
    <name evidence="3" type="ORF">ACFQJ7_13090</name>
</gene>
<sequence length="335" mass="36168">MSSDGTLNGFATRPVFIALGSISDLMVKPLCLAADQKRGTSPIIGNILLLAIVIVLAVVMVTLSLSFLEGLQPKSPNVVTDGTITDGEIRFVHRSGVNLDTSNLEVVVRTQDETKRVPFSQGTLTGEETSFSAGNRWRYCQVAEPGSEVETTLVHTQSNSVLSKIEQSAQETQKTGLEYRCGSAARRSGRGGGWATFSMKNFATEDVDIETIKLSSDTEATKLDGLNESGVDHTEVYIDANGDEVYNYPPEDAYAYASGSADYTIGSKIDVISVGTSNNYASIQPGATAHFSLYQFQDASDNYADIRGAKLTVTIYFIDRPPRTYSIILPRTLSG</sequence>
<evidence type="ECO:0000256" key="1">
    <source>
        <dbReference type="SAM" id="Phobius"/>
    </source>
</evidence>
<name>A0ABD5XEY0_9EURY</name>
<comment type="caution">
    <text evidence="3">The sequence shown here is derived from an EMBL/GenBank/DDBJ whole genome shotgun (WGS) entry which is preliminary data.</text>
</comment>
<feature type="transmembrane region" description="Helical" evidence="1">
    <location>
        <begin position="47"/>
        <end position="68"/>
    </location>
</feature>
<dbReference type="AlphaFoldDB" id="A0ABD5XEY0"/>
<keyword evidence="1" id="KW-0812">Transmembrane</keyword>
<reference evidence="3 4" key="1">
    <citation type="journal article" date="2014" name="Int. J. Syst. Evol. Microbiol.">
        <title>Complete genome sequence of Corynebacterium casei LMG S-19264T (=DSM 44701T), isolated from a smear-ripened cheese.</title>
        <authorList>
            <consortium name="US DOE Joint Genome Institute (JGI-PGF)"/>
            <person name="Walter F."/>
            <person name="Albersmeier A."/>
            <person name="Kalinowski J."/>
            <person name="Ruckert C."/>
        </authorList>
    </citation>
    <scope>NUCLEOTIDE SEQUENCE [LARGE SCALE GENOMIC DNA]</scope>
    <source>
        <strain evidence="3 4">CGMCC 4.7215</strain>
    </source>
</reference>
<organism evidence="3 4">
    <name type="scientific">Halovenus rubra</name>
    <dbReference type="NCBI Taxonomy" id="869890"/>
    <lineage>
        <taxon>Archaea</taxon>
        <taxon>Methanobacteriati</taxon>
        <taxon>Methanobacteriota</taxon>
        <taxon>Stenosarchaea group</taxon>
        <taxon>Halobacteria</taxon>
        <taxon>Halobacteriales</taxon>
        <taxon>Haloarculaceae</taxon>
        <taxon>Halovenus</taxon>
    </lineage>
</organism>
<dbReference type="Proteomes" id="UP001596414">
    <property type="component" value="Unassembled WGS sequence"/>
</dbReference>
<evidence type="ECO:0000313" key="3">
    <source>
        <dbReference type="EMBL" id="MFC7126947.1"/>
    </source>
</evidence>
<keyword evidence="1" id="KW-0472">Membrane</keyword>
<protein>
    <submittedName>
        <fullName evidence="3">Type IV pilin N-terminal domain-containing protein</fullName>
    </submittedName>
</protein>
<dbReference type="RefSeq" id="WP_267637209.1">
    <property type="nucleotide sequence ID" value="NZ_JAODIY010000009.1"/>
</dbReference>
<dbReference type="InterPro" id="IPR012859">
    <property type="entry name" value="Pilin_N_archaeal"/>
</dbReference>
<proteinExistence type="predicted"/>
<evidence type="ECO:0000259" key="2">
    <source>
        <dbReference type="Pfam" id="PF07790"/>
    </source>
</evidence>
<dbReference type="Pfam" id="PF07790">
    <property type="entry name" value="Pilin_N"/>
    <property type="match status" value="1"/>
</dbReference>
<dbReference type="EMBL" id="JBHSZQ010000047">
    <property type="protein sequence ID" value="MFC7126947.1"/>
    <property type="molecule type" value="Genomic_DNA"/>
</dbReference>
<accession>A0ABD5XEY0</accession>
<keyword evidence="1" id="KW-1133">Transmembrane helix</keyword>